<protein>
    <submittedName>
        <fullName evidence="2">Uncharacterized protein</fullName>
    </submittedName>
</protein>
<sequence>MHRQGIEPAPLGVLSQGCAKLVQGQPATGDKDRNMNQTGQTGGGPLLEAINDPIDPTVMQLQDQTDPDSDGTDGEEGDGTDGTDGDSDGTDGAEGDGAEGDGTDGSDADGTDGAA</sequence>
<evidence type="ECO:0000313" key="2">
    <source>
        <dbReference type="EMBL" id="RAK52494.1"/>
    </source>
</evidence>
<feature type="compositionally biased region" description="Acidic residues" evidence="1">
    <location>
        <begin position="65"/>
        <end position="115"/>
    </location>
</feature>
<proteinExistence type="predicted"/>
<organism evidence="2 3">
    <name type="scientific">Phenylobacterium deserti</name>
    <dbReference type="NCBI Taxonomy" id="1914756"/>
    <lineage>
        <taxon>Bacteria</taxon>
        <taxon>Pseudomonadati</taxon>
        <taxon>Pseudomonadota</taxon>
        <taxon>Alphaproteobacteria</taxon>
        <taxon>Caulobacterales</taxon>
        <taxon>Caulobacteraceae</taxon>
        <taxon>Phenylobacterium</taxon>
    </lineage>
</organism>
<gene>
    <name evidence="2" type="ORF">DJ018_09780</name>
</gene>
<dbReference type="AlphaFoldDB" id="A0A328AGC5"/>
<comment type="caution">
    <text evidence="2">The sequence shown here is derived from an EMBL/GenBank/DDBJ whole genome shotgun (WGS) entry which is preliminary data.</text>
</comment>
<dbReference type="Proteomes" id="UP000249725">
    <property type="component" value="Unassembled WGS sequence"/>
</dbReference>
<dbReference type="EMBL" id="QFYR01000002">
    <property type="protein sequence ID" value="RAK52494.1"/>
    <property type="molecule type" value="Genomic_DNA"/>
</dbReference>
<accession>A0A328AGC5</accession>
<dbReference type="PROSITE" id="PS51257">
    <property type="entry name" value="PROKAR_LIPOPROTEIN"/>
    <property type="match status" value="1"/>
</dbReference>
<reference evidence="3" key="1">
    <citation type="submission" date="2018-05" db="EMBL/GenBank/DDBJ databases">
        <authorList>
            <person name="Li X."/>
        </authorList>
    </citation>
    <scope>NUCLEOTIDE SEQUENCE [LARGE SCALE GENOMIC DNA]</scope>
    <source>
        <strain evidence="3">YIM 73061</strain>
    </source>
</reference>
<evidence type="ECO:0000313" key="3">
    <source>
        <dbReference type="Proteomes" id="UP000249725"/>
    </source>
</evidence>
<name>A0A328AGC5_9CAUL</name>
<keyword evidence="3" id="KW-1185">Reference proteome</keyword>
<evidence type="ECO:0000256" key="1">
    <source>
        <dbReference type="SAM" id="MobiDB-lite"/>
    </source>
</evidence>
<feature type="region of interest" description="Disordered" evidence="1">
    <location>
        <begin position="22"/>
        <end position="115"/>
    </location>
</feature>